<dbReference type="EMBL" id="UOFS01000005">
    <property type="protein sequence ID" value="VAW91001.1"/>
    <property type="molecule type" value="Genomic_DNA"/>
</dbReference>
<name>A0A3B0ZH75_9ZZZZ</name>
<organism evidence="1">
    <name type="scientific">hydrothermal vent metagenome</name>
    <dbReference type="NCBI Taxonomy" id="652676"/>
    <lineage>
        <taxon>unclassified sequences</taxon>
        <taxon>metagenomes</taxon>
        <taxon>ecological metagenomes</taxon>
    </lineage>
</organism>
<accession>A0A3B0ZH75</accession>
<evidence type="ECO:0000313" key="1">
    <source>
        <dbReference type="EMBL" id="VAW91001.1"/>
    </source>
</evidence>
<dbReference type="AlphaFoldDB" id="A0A3B0ZH75"/>
<reference evidence="1" key="1">
    <citation type="submission" date="2018-06" db="EMBL/GenBank/DDBJ databases">
        <authorList>
            <person name="Zhirakovskaya E."/>
        </authorList>
    </citation>
    <scope>NUCLEOTIDE SEQUENCE</scope>
</reference>
<proteinExistence type="predicted"/>
<sequence>MNKTTVLILAFSLMSKLVIANEFGSTRWGNYVSPDYNPYEQQFRPEYRQVKQQRHRYLATPYSSMHNSYYPITALGTELQQPLFFGNPYFNYFPLALPPAMLPVNSWINGWPY</sequence>
<gene>
    <name evidence="1" type="ORF">MNBD_GAMMA22-3030</name>
</gene>
<protein>
    <submittedName>
        <fullName evidence="1">Uncharacterized protein</fullName>
    </submittedName>
</protein>